<dbReference type="InterPro" id="IPR036890">
    <property type="entry name" value="HATPase_C_sf"/>
</dbReference>
<dbReference type="Proteomes" id="UP000198598">
    <property type="component" value="Unassembled WGS sequence"/>
</dbReference>
<gene>
    <name evidence="11" type="ORF">SAMN05216167_101303</name>
</gene>
<dbReference type="AlphaFoldDB" id="A0A1I1FT87"/>
<dbReference type="GO" id="GO:0005524">
    <property type="term" value="F:ATP binding"/>
    <property type="evidence" value="ECO:0007669"/>
    <property type="project" value="UniProtKB-KW"/>
</dbReference>
<comment type="catalytic activity">
    <reaction evidence="1">
        <text>ATP + protein L-histidine = ADP + protein N-phospho-L-histidine.</text>
        <dbReference type="EC" id="2.7.13.3"/>
    </reaction>
</comment>
<evidence type="ECO:0000259" key="10">
    <source>
        <dbReference type="PROSITE" id="PS50109"/>
    </source>
</evidence>
<dbReference type="PROSITE" id="PS50109">
    <property type="entry name" value="HIS_KIN"/>
    <property type="match status" value="1"/>
</dbReference>
<dbReference type="SMART" id="SM00387">
    <property type="entry name" value="HATPase_c"/>
    <property type="match status" value="1"/>
</dbReference>
<accession>A0A1I1FT87</accession>
<evidence type="ECO:0000256" key="3">
    <source>
        <dbReference type="ARBA" id="ARBA00022553"/>
    </source>
</evidence>
<keyword evidence="12" id="KW-1185">Reference proteome</keyword>
<organism evidence="11 12">
    <name type="scientific">Spirosoma endophyticum</name>
    <dbReference type="NCBI Taxonomy" id="662367"/>
    <lineage>
        <taxon>Bacteria</taxon>
        <taxon>Pseudomonadati</taxon>
        <taxon>Bacteroidota</taxon>
        <taxon>Cytophagia</taxon>
        <taxon>Cytophagales</taxon>
        <taxon>Cytophagaceae</taxon>
        <taxon>Spirosoma</taxon>
    </lineage>
</organism>
<evidence type="ECO:0000256" key="2">
    <source>
        <dbReference type="ARBA" id="ARBA00012438"/>
    </source>
</evidence>
<dbReference type="Gene3D" id="3.30.565.10">
    <property type="entry name" value="Histidine kinase-like ATPase, C-terminal domain"/>
    <property type="match status" value="1"/>
</dbReference>
<evidence type="ECO:0000313" key="11">
    <source>
        <dbReference type="EMBL" id="SFC02515.1"/>
    </source>
</evidence>
<dbReference type="PROSITE" id="PS50005">
    <property type="entry name" value="TPR"/>
    <property type="match status" value="1"/>
</dbReference>
<proteinExistence type="predicted"/>
<keyword evidence="4" id="KW-0808">Transferase</keyword>
<dbReference type="EC" id="2.7.13.3" evidence="2"/>
<dbReference type="STRING" id="662367.SAMN05216167_101303"/>
<dbReference type="Gene3D" id="1.25.40.10">
    <property type="entry name" value="Tetratricopeptide repeat domain"/>
    <property type="match status" value="2"/>
</dbReference>
<dbReference type="EMBL" id="FOLQ01000001">
    <property type="protein sequence ID" value="SFC02515.1"/>
    <property type="molecule type" value="Genomic_DNA"/>
</dbReference>
<dbReference type="InterPro" id="IPR019734">
    <property type="entry name" value="TPR_rpt"/>
</dbReference>
<evidence type="ECO:0000256" key="8">
    <source>
        <dbReference type="PROSITE-ProRule" id="PRU00339"/>
    </source>
</evidence>
<evidence type="ECO:0000313" key="12">
    <source>
        <dbReference type="Proteomes" id="UP000198598"/>
    </source>
</evidence>
<keyword evidence="9" id="KW-0175">Coiled coil</keyword>
<dbReference type="OrthoDB" id="9767435at2"/>
<evidence type="ECO:0000256" key="5">
    <source>
        <dbReference type="ARBA" id="ARBA00022741"/>
    </source>
</evidence>
<keyword evidence="7" id="KW-0067">ATP-binding</keyword>
<feature type="coiled-coil region" evidence="9">
    <location>
        <begin position="549"/>
        <end position="590"/>
    </location>
</feature>
<keyword evidence="8" id="KW-0802">TPR repeat</keyword>
<evidence type="ECO:0000256" key="4">
    <source>
        <dbReference type="ARBA" id="ARBA00022679"/>
    </source>
</evidence>
<feature type="domain" description="Histidine kinase" evidence="10">
    <location>
        <begin position="597"/>
        <end position="789"/>
    </location>
</feature>
<dbReference type="Gene3D" id="3.30.450.20">
    <property type="entry name" value="PAS domain"/>
    <property type="match status" value="1"/>
</dbReference>
<reference evidence="11 12" key="1">
    <citation type="submission" date="2016-10" db="EMBL/GenBank/DDBJ databases">
        <authorList>
            <person name="de Groot N.N."/>
        </authorList>
    </citation>
    <scope>NUCLEOTIDE SEQUENCE [LARGE SCALE GENOMIC DNA]</scope>
    <source>
        <strain evidence="11 12">DSM 26130</strain>
    </source>
</reference>
<evidence type="ECO:0000256" key="1">
    <source>
        <dbReference type="ARBA" id="ARBA00000085"/>
    </source>
</evidence>
<dbReference type="InterPro" id="IPR011495">
    <property type="entry name" value="Sig_transdc_His_kin_sub2_dim/P"/>
</dbReference>
<evidence type="ECO:0000256" key="9">
    <source>
        <dbReference type="SAM" id="Coils"/>
    </source>
</evidence>
<evidence type="ECO:0000256" key="7">
    <source>
        <dbReference type="ARBA" id="ARBA00022840"/>
    </source>
</evidence>
<keyword evidence="5" id="KW-0547">Nucleotide-binding</keyword>
<dbReference type="InterPro" id="IPR011990">
    <property type="entry name" value="TPR-like_helical_dom_sf"/>
</dbReference>
<sequence length="799" mass="91838">MHRIQYYLDRTQSMPDWVLHFKRVAKLADWHSSPIAWFSLFGIAYQLLAISPADAQNITRKMVNQLVIRLQKSEPDTARLTALIELGKFHVYKAGEVKIDLDSALLYLRQAEELSTTLHMLKEKHQAESILVIAYMERGDVRLGESSFSKLITDCQRTEDKATEADATYRFATAQRYITRNYPKAFASYRQAASIYKELRDSEKEIQIYEQIAGLHADMGELDLAENEFLDVLKRYKAIKYAKLHYTYSWLAGVSRLKGNFDKGLFYALLCLESMNKTQDTLSAANFYGTVAELYMELGKQDQSIYWFKKTLQQWQQEKLPNYSLYYAASFVVQDMIGRHKTQEALRLIKNLVKEIPPVTNIQKGCIAQIFAYCYNDLPNYSQAEKYYLEAIAWYSLSGNDFEMAQKAPKEVGEFYLKRNDLKKAGFYLRKALAFSPQKNAISTVKDVHFMLFKVDSTAGNYLSAIRHFRQHKALNDSIFNEVKSRQFAELEVKYATAKKVQQIQRQQNELEKEKTTRNGILAGTILLLGLLGVSFNQYRLKQRSNQLLEAKQLEINQKNESLQHILDEKELLIHDKDNLLDEKQGLLEEKEWMLKEIHHRVKNNLQIITSLLHSQGVYLKDKAALSAIQQSQNRVHVMALIHQKLYQSDRLSTIPMADYINEIVDYLLVTFARQDSVRKQMALAPIQLDVILAVPLGLILNEVVTNSLKYAFPQQPGTISIELTVVDKQTYRLTISDDGVGFPPDLNPNRSRTLGMSLIRGLSKQLGGKLQINQMNGVQISLTFTEEKVGQPEVAHEL</sequence>
<evidence type="ECO:0000256" key="6">
    <source>
        <dbReference type="ARBA" id="ARBA00022777"/>
    </source>
</evidence>
<dbReference type="SUPFAM" id="SSF55874">
    <property type="entry name" value="ATPase domain of HSP90 chaperone/DNA topoisomerase II/histidine kinase"/>
    <property type="match status" value="1"/>
</dbReference>
<name>A0A1I1FT87_9BACT</name>
<dbReference type="PANTHER" id="PTHR41523">
    <property type="entry name" value="TWO-COMPONENT SYSTEM SENSOR PROTEIN"/>
    <property type="match status" value="1"/>
</dbReference>
<dbReference type="GO" id="GO:0004673">
    <property type="term" value="F:protein histidine kinase activity"/>
    <property type="evidence" value="ECO:0007669"/>
    <property type="project" value="UniProtKB-EC"/>
</dbReference>
<dbReference type="PANTHER" id="PTHR41523:SF8">
    <property type="entry name" value="ETHYLENE RESPONSE SENSOR PROTEIN"/>
    <property type="match status" value="1"/>
</dbReference>
<keyword evidence="3" id="KW-0597">Phosphoprotein</keyword>
<protein>
    <recommendedName>
        <fullName evidence="2">histidine kinase</fullName>
        <ecNumber evidence="2">2.7.13.3</ecNumber>
    </recommendedName>
</protein>
<dbReference type="RefSeq" id="WP_093822690.1">
    <property type="nucleotide sequence ID" value="NZ_FOLQ01000001.1"/>
</dbReference>
<dbReference type="InterPro" id="IPR005467">
    <property type="entry name" value="His_kinase_dom"/>
</dbReference>
<dbReference type="Pfam" id="PF02518">
    <property type="entry name" value="HATPase_c"/>
    <property type="match status" value="1"/>
</dbReference>
<feature type="repeat" description="TPR" evidence="8">
    <location>
        <begin position="406"/>
        <end position="439"/>
    </location>
</feature>
<dbReference type="InterPro" id="IPR003594">
    <property type="entry name" value="HATPase_dom"/>
</dbReference>
<dbReference type="SUPFAM" id="SSF48452">
    <property type="entry name" value="TPR-like"/>
    <property type="match status" value="3"/>
</dbReference>
<keyword evidence="6 11" id="KW-0418">Kinase</keyword>
<dbReference type="Pfam" id="PF07568">
    <property type="entry name" value="HisKA_2"/>
    <property type="match status" value="1"/>
</dbReference>